<dbReference type="EC" id="5.1.3.15" evidence="3"/>
<dbReference type="AlphaFoldDB" id="F3C153"/>
<evidence type="ECO:0000256" key="2">
    <source>
        <dbReference type="ARBA" id="ARBA00005866"/>
    </source>
</evidence>
<dbReference type="EMBL" id="ADWY01000240">
    <property type="protein sequence ID" value="EGH08504.1"/>
    <property type="molecule type" value="Genomic_DNA"/>
</dbReference>
<dbReference type="GO" id="GO:0047938">
    <property type="term" value="F:glucose-6-phosphate 1-epimerase activity"/>
    <property type="evidence" value="ECO:0007669"/>
    <property type="project" value="UniProtKB-EC"/>
</dbReference>
<evidence type="ECO:0000256" key="1">
    <source>
        <dbReference type="ARBA" id="ARBA00001096"/>
    </source>
</evidence>
<dbReference type="HOGENOM" id="CLU_048345_4_2_6"/>
<gene>
    <name evidence="5" type="ORF">Pgy4_05952</name>
</gene>
<evidence type="ECO:0000313" key="5">
    <source>
        <dbReference type="EMBL" id="EGH08504.1"/>
    </source>
</evidence>
<evidence type="ECO:0000256" key="4">
    <source>
        <dbReference type="ARBA" id="ARBA00023235"/>
    </source>
</evidence>
<proteinExistence type="inferred from homology"/>
<comment type="caution">
    <text evidence="5">The sequence shown here is derived from an EMBL/GenBank/DDBJ whole genome shotgun (WGS) entry which is preliminary data.</text>
</comment>
<keyword evidence="4" id="KW-0413">Isomerase</keyword>
<dbReference type="InterPro" id="IPR008183">
    <property type="entry name" value="Aldose_1/G6P_1-epimerase"/>
</dbReference>
<accession>F3C153</accession>
<evidence type="ECO:0000313" key="6">
    <source>
        <dbReference type="Proteomes" id="UP000005466"/>
    </source>
</evidence>
<dbReference type="PANTHER" id="PTHR11122:SF13">
    <property type="entry name" value="GLUCOSE-6-PHOSPHATE 1-EPIMERASE"/>
    <property type="match status" value="1"/>
</dbReference>
<comment type="similarity">
    <text evidence="2">Belongs to the glucose-6-phosphate 1-epimerase family.</text>
</comment>
<dbReference type="Gene3D" id="2.70.98.10">
    <property type="match status" value="1"/>
</dbReference>
<dbReference type="PANTHER" id="PTHR11122">
    <property type="entry name" value="APOSPORY-ASSOCIATED PROTEIN C-RELATED"/>
    <property type="match status" value="1"/>
</dbReference>
<dbReference type="SUPFAM" id="SSF74650">
    <property type="entry name" value="Galactose mutarotase-like"/>
    <property type="match status" value="1"/>
</dbReference>
<dbReference type="CDD" id="cd09020">
    <property type="entry name" value="D-hex-6-P-epi_like"/>
    <property type="match status" value="1"/>
</dbReference>
<feature type="non-terminal residue" evidence="5">
    <location>
        <position position="323"/>
    </location>
</feature>
<dbReference type="Pfam" id="PF01263">
    <property type="entry name" value="Aldose_epim"/>
    <property type="match status" value="1"/>
</dbReference>
<protein>
    <recommendedName>
        <fullName evidence="3">glucose-6-phosphate 1-epimerase</fullName>
        <ecNumber evidence="3">5.1.3.15</ecNumber>
    </recommendedName>
</protein>
<evidence type="ECO:0000256" key="3">
    <source>
        <dbReference type="ARBA" id="ARBA00012083"/>
    </source>
</evidence>
<dbReference type="InterPro" id="IPR014718">
    <property type="entry name" value="GH-type_carb-bd"/>
</dbReference>
<reference evidence="5 6" key="1">
    <citation type="journal article" date="2011" name="PLoS Pathog.">
        <title>Dynamic evolution of pathogenicity revealed by sequencing and comparative genomics of 19 Pseudomonas syringae isolates.</title>
        <authorList>
            <person name="Baltrus D.A."/>
            <person name="Nishimura M.T."/>
            <person name="Romanchuk A."/>
            <person name="Chang J.H."/>
            <person name="Mukhtar M.S."/>
            <person name="Cherkis K."/>
            <person name="Roach J."/>
            <person name="Grant S.R."/>
            <person name="Jones C.D."/>
            <person name="Dangl J.L."/>
        </authorList>
    </citation>
    <scope>NUCLEOTIDE SEQUENCE [LARGE SCALE GENOMIC DNA]</scope>
    <source>
        <strain evidence="6">race 4</strain>
    </source>
</reference>
<comment type="catalytic activity">
    <reaction evidence="1">
        <text>alpha-D-glucose 6-phosphate = beta-D-glucose 6-phosphate</text>
        <dbReference type="Rhea" id="RHEA:16249"/>
        <dbReference type="ChEBI" id="CHEBI:58225"/>
        <dbReference type="ChEBI" id="CHEBI:58247"/>
        <dbReference type="EC" id="5.1.3.15"/>
    </reaction>
</comment>
<sequence length="323" mass="36665">MTSLDAQLPEHPLQRFFRSRRARPTFEWERHQLRDVLVIDHPQCQAVFSRQGAQLLHFQPQGQKPWLWCAAQWPQVGAIRGGVPVCWPWYGRHPGESGWPTHGWGRLLDWKLIDSSESEKGVSLHWRLQLWDWQVDLHAELGQGMELRLSTRHEDSEPCHFSHALHAYWRIGDVAEVALEGLDGAQGYDELSRQVCQQHGELRVAGGCQRVFEHAGALQLQDPTWQRRLNIDTGDSANTVVWHPGNRPLLGCVAARPQALCAWKPLRLPATPSACNRASRCNSNCRPAWRGDLRVTQSVTNCMPMRSVGTIVKTAVIAEKALF</sequence>
<dbReference type="Proteomes" id="UP000005466">
    <property type="component" value="Unassembled WGS sequence"/>
</dbReference>
<dbReference type="GO" id="GO:0005975">
    <property type="term" value="P:carbohydrate metabolic process"/>
    <property type="evidence" value="ECO:0007669"/>
    <property type="project" value="InterPro"/>
</dbReference>
<dbReference type="InterPro" id="IPR025532">
    <property type="entry name" value="G6P_1-epimerase"/>
</dbReference>
<dbReference type="GO" id="GO:0030246">
    <property type="term" value="F:carbohydrate binding"/>
    <property type="evidence" value="ECO:0007669"/>
    <property type="project" value="InterPro"/>
</dbReference>
<organism evidence="5 6">
    <name type="scientific">Pseudomonas savastanoi pv. glycinea str. race 4</name>
    <dbReference type="NCBI Taxonomy" id="875330"/>
    <lineage>
        <taxon>Bacteria</taxon>
        <taxon>Pseudomonadati</taxon>
        <taxon>Pseudomonadota</taxon>
        <taxon>Gammaproteobacteria</taxon>
        <taxon>Pseudomonadales</taxon>
        <taxon>Pseudomonadaceae</taxon>
        <taxon>Pseudomonas</taxon>
    </lineage>
</organism>
<dbReference type="InterPro" id="IPR011013">
    <property type="entry name" value="Gal_mutarotase_sf_dom"/>
</dbReference>
<name>F3C153_PSESG</name>